<feature type="domain" description="Phospholipase D-like" evidence="4">
    <location>
        <begin position="37"/>
        <end position="164"/>
    </location>
</feature>
<proteinExistence type="predicted"/>
<dbReference type="Proteomes" id="UP001596442">
    <property type="component" value="Unassembled WGS sequence"/>
</dbReference>
<evidence type="ECO:0000256" key="3">
    <source>
        <dbReference type="ARBA" id="ARBA00023098"/>
    </source>
</evidence>
<evidence type="ECO:0000259" key="4">
    <source>
        <dbReference type="Pfam" id="PF13091"/>
    </source>
</evidence>
<reference evidence="5 6" key="1">
    <citation type="journal article" date="2019" name="Int. J. Syst. Evol. Microbiol.">
        <title>The Global Catalogue of Microorganisms (GCM) 10K type strain sequencing project: providing services to taxonomists for standard genome sequencing and annotation.</title>
        <authorList>
            <consortium name="The Broad Institute Genomics Platform"/>
            <consortium name="The Broad Institute Genome Sequencing Center for Infectious Disease"/>
            <person name="Wu L."/>
            <person name="Ma J."/>
        </authorList>
    </citation>
    <scope>NUCLEOTIDE SEQUENCE [LARGE SCALE GENOMIC DNA]</scope>
    <source>
        <strain evidence="5 6">CGMCC 1.3239</strain>
    </source>
</reference>
<dbReference type="Pfam" id="PF13091">
    <property type="entry name" value="PLDc_2"/>
    <property type="match status" value="1"/>
</dbReference>
<dbReference type="AlphaFoldDB" id="A0ABD5SF85"/>
<comment type="caution">
    <text evidence="5">The sequence shown here is derived from an EMBL/GenBank/DDBJ whole genome shotgun (WGS) entry which is preliminary data.</text>
</comment>
<keyword evidence="3" id="KW-0443">Lipid metabolism</keyword>
<dbReference type="RefSeq" id="WP_379784442.1">
    <property type="nucleotide sequence ID" value="NZ_JBHSWW010000762.1"/>
</dbReference>
<dbReference type="EMBL" id="JBHSWW010000762">
    <property type="protein sequence ID" value="MFC6755381.1"/>
    <property type="molecule type" value="Genomic_DNA"/>
</dbReference>
<keyword evidence="2" id="KW-0442">Lipid degradation</keyword>
<protein>
    <submittedName>
        <fullName evidence="5">Phospholipase D-like domain-containing protein</fullName>
    </submittedName>
</protein>
<dbReference type="SUPFAM" id="SSF56024">
    <property type="entry name" value="Phospholipase D/nuclease"/>
    <property type="match status" value="1"/>
</dbReference>
<dbReference type="PANTHER" id="PTHR43856:SF1">
    <property type="entry name" value="MITOCHONDRIAL CARDIOLIPIN HYDROLASE"/>
    <property type="match status" value="1"/>
</dbReference>
<dbReference type="InterPro" id="IPR025202">
    <property type="entry name" value="PLD-like_dom"/>
</dbReference>
<dbReference type="GO" id="GO:0016042">
    <property type="term" value="P:lipid catabolic process"/>
    <property type="evidence" value="ECO:0007669"/>
    <property type="project" value="UniProtKB-KW"/>
</dbReference>
<dbReference type="GO" id="GO:0016787">
    <property type="term" value="F:hydrolase activity"/>
    <property type="evidence" value="ECO:0007669"/>
    <property type="project" value="UniProtKB-KW"/>
</dbReference>
<feature type="non-terminal residue" evidence="5">
    <location>
        <position position="1"/>
    </location>
</feature>
<name>A0ABD5SF85_9EURY</name>
<accession>A0ABD5SF85</accession>
<organism evidence="5 6">
    <name type="scientific">Halorubrum tibetense</name>
    <dbReference type="NCBI Taxonomy" id="175631"/>
    <lineage>
        <taxon>Archaea</taxon>
        <taxon>Methanobacteriati</taxon>
        <taxon>Methanobacteriota</taxon>
        <taxon>Stenosarchaea group</taxon>
        <taxon>Halobacteria</taxon>
        <taxon>Halobacteriales</taxon>
        <taxon>Haloferacaceae</taxon>
        <taxon>Halorubrum</taxon>
    </lineage>
</organism>
<evidence type="ECO:0000256" key="1">
    <source>
        <dbReference type="ARBA" id="ARBA00022801"/>
    </source>
</evidence>
<keyword evidence="6" id="KW-1185">Reference proteome</keyword>
<evidence type="ECO:0000313" key="6">
    <source>
        <dbReference type="Proteomes" id="UP001596442"/>
    </source>
</evidence>
<dbReference type="InterPro" id="IPR051406">
    <property type="entry name" value="PLD_domain"/>
</dbReference>
<sequence>GEWRPDGYEPRAPERVTGAAVTPFVLPDSPEMPVDPLETADDRVLVAGYTLESDRVVDRLVAAHERGVAVRVLIEGTPVGGFQNRGAHAADRLHAAGVEVRVLDGEPDRFRFHHAKYAVVDDRAVVLTENWKRSGTGGGSNRGWGIVADDDAVADSLAALFENDAAA</sequence>
<feature type="non-terminal residue" evidence="5">
    <location>
        <position position="167"/>
    </location>
</feature>
<keyword evidence="1" id="KW-0378">Hydrolase</keyword>
<evidence type="ECO:0000313" key="5">
    <source>
        <dbReference type="EMBL" id="MFC6755381.1"/>
    </source>
</evidence>
<dbReference type="PANTHER" id="PTHR43856">
    <property type="entry name" value="CARDIOLIPIN HYDROLASE"/>
    <property type="match status" value="1"/>
</dbReference>
<evidence type="ECO:0000256" key="2">
    <source>
        <dbReference type="ARBA" id="ARBA00022963"/>
    </source>
</evidence>
<gene>
    <name evidence="5" type="ORF">ACFQEU_18175</name>
</gene>
<dbReference type="Gene3D" id="3.30.870.10">
    <property type="entry name" value="Endonuclease Chain A"/>
    <property type="match status" value="1"/>
</dbReference>